<keyword evidence="5" id="KW-1185">Reference proteome</keyword>
<accession>A0A1X0NPC0</accession>
<organism evidence="4 5">
    <name type="scientific">Trypanosoma theileri</name>
    <dbReference type="NCBI Taxonomy" id="67003"/>
    <lineage>
        <taxon>Eukaryota</taxon>
        <taxon>Discoba</taxon>
        <taxon>Euglenozoa</taxon>
        <taxon>Kinetoplastea</taxon>
        <taxon>Metakinetoplastina</taxon>
        <taxon>Trypanosomatida</taxon>
        <taxon>Trypanosomatidae</taxon>
        <taxon>Trypanosoma</taxon>
    </lineage>
</organism>
<proteinExistence type="predicted"/>
<dbReference type="VEuPathDB" id="TriTrypDB:TM35_000311660"/>
<dbReference type="RefSeq" id="XP_028880046.1">
    <property type="nucleotide sequence ID" value="XM_029028647.1"/>
</dbReference>
<feature type="coiled-coil region" evidence="1">
    <location>
        <begin position="237"/>
        <end position="264"/>
    </location>
</feature>
<dbReference type="AlphaFoldDB" id="A0A1X0NPC0"/>
<evidence type="ECO:0000256" key="3">
    <source>
        <dbReference type="SAM" id="SignalP"/>
    </source>
</evidence>
<evidence type="ECO:0008006" key="6">
    <source>
        <dbReference type="Google" id="ProtNLM"/>
    </source>
</evidence>
<evidence type="ECO:0000313" key="4">
    <source>
        <dbReference type="EMBL" id="ORC85980.1"/>
    </source>
</evidence>
<sequence>MSMLSCRVFCLLAIVLCCVGVSSSSAAVNGAPGAASGGARSNQKRLEDWRERSSQSYAQWANGTLHQVLAAGKMAEQTLKMKTECAKVGETADVAARDVDVFAITLKNSIETVAAKTSEVEQNKEKGRELIKKAEEAAEKAREFADKTEAHSDQTFVKAASALEETNKFNERYSKEMEQYNAQNSQTAEKEYVKMLKTKVEAVFDRMTEKNMTKLALKAVDASEDSRKAALDAYAAVHFVEGAVKRAEEAMDQLDDAAIAAEKEKKGKKRGSDAADIPVINTKKLLLLLSVLGCMTVC</sequence>
<dbReference type="EMBL" id="NBCO01000031">
    <property type="protein sequence ID" value="ORC85980.1"/>
    <property type="molecule type" value="Genomic_DNA"/>
</dbReference>
<reference evidence="4 5" key="1">
    <citation type="submission" date="2017-03" db="EMBL/GenBank/DDBJ databases">
        <title>An alternative strategy for trypanosome survival in the mammalian bloodstream revealed through genome and transcriptome analysis of the ubiquitous bovine parasite Trypanosoma (Megatrypanum) theileri.</title>
        <authorList>
            <person name="Kelly S."/>
            <person name="Ivens A."/>
            <person name="Mott A."/>
            <person name="O'Neill E."/>
            <person name="Emms D."/>
            <person name="Macleod O."/>
            <person name="Voorheis P."/>
            <person name="Matthews J."/>
            <person name="Matthews K."/>
            <person name="Carrington M."/>
        </authorList>
    </citation>
    <scope>NUCLEOTIDE SEQUENCE [LARGE SCALE GENOMIC DNA]</scope>
    <source>
        <strain evidence="4">Edinburgh</strain>
    </source>
</reference>
<feature type="compositionally biased region" description="Low complexity" evidence="2">
    <location>
        <begin position="29"/>
        <end position="41"/>
    </location>
</feature>
<feature type="signal peptide" evidence="3">
    <location>
        <begin position="1"/>
        <end position="26"/>
    </location>
</feature>
<keyword evidence="3" id="KW-0732">Signal</keyword>
<dbReference type="GeneID" id="39988427"/>
<dbReference type="Proteomes" id="UP000192257">
    <property type="component" value="Unassembled WGS sequence"/>
</dbReference>
<name>A0A1X0NPC0_9TRYP</name>
<evidence type="ECO:0000256" key="1">
    <source>
        <dbReference type="SAM" id="Coils"/>
    </source>
</evidence>
<evidence type="ECO:0000256" key="2">
    <source>
        <dbReference type="SAM" id="MobiDB-lite"/>
    </source>
</evidence>
<feature type="chain" id="PRO_5012213651" description="Surface protein TolT" evidence="3">
    <location>
        <begin position="27"/>
        <end position="298"/>
    </location>
</feature>
<feature type="region of interest" description="Disordered" evidence="2">
    <location>
        <begin position="29"/>
        <end position="48"/>
    </location>
</feature>
<protein>
    <recommendedName>
        <fullName evidence="6">Surface protein TolT</fullName>
    </recommendedName>
</protein>
<keyword evidence="1" id="KW-0175">Coiled coil</keyword>
<evidence type="ECO:0000313" key="5">
    <source>
        <dbReference type="Proteomes" id="UP000192257"/>
    </source>
</evidence>
<gene>
    <name evidence="4" type="ORF">TM35_000311660</name>
</gene>
<feature type="coiled-coil region" evidence="1">
    <location>
        <begin position="117"/>
        <end position="190"/>
    </location>
</feature>
<comment type="caution">
    <text evidence="4">The sequence shown here is derived from an EMBL/GenBank/DDBJ whole genome shotgun (WGS) entry which is preliminary data.</text>
</comment>